<evidence type="ECO:0000313" key="1">
    <source>
        <dbReference type="EMBL" id="ORX76583.1"/>
    </source>
</evidence>
<protein>
    <submittedName>
        <fullName evidence="1">Uncharacterized protein</fullName>
    </submittedName>
</protein>
<keyword evidence="2" id="KW-1185">Reference proteome</keyword>
<proteinExistence type="predicted"/>
<dbReference type="InParanoid" id="A0A1Y1WSS6"/>
<organism evidence="1 2">
    <name type="scientific">Basidiobolus meristosporus CBS 931.73</name>
    <dbReference type="NCBI Taxonomy" id="1314790"/>
    <lineage>
        <taxon>Eukaryota</taxon>
        <taxon>Fungi</taxon>
        <taxon>Fungi incertae sedis</taxon>
        <taxon>Zoopagomycota</taxon>
        <taxon>Entomophthoromycotina</taxon>
        <taxon>Basidiobolomycetes</taxon>
        <taxon>Basidiobolales</taxon>
        <taxon>Basidiobolaceae</taxon>
        <taxon>Basidiobolus</taxon>
    </lineage>
</organism>
<comment type="caution">
    <text evidence="1">The sequence shown here is derived from an EMBL/GenBank/DDBJ whole genome shotgun (WGS) entry which is preliminary data.</text>
</comment>
<accession>A0A1Y1WSS6</accession>
<sequence>MISMLASSYAEPLDRNQPIITVTPEYVKLCKNGKIVPTLSIHGRHSVPVQKESTFGNTSQRHTPEEQGHFTFELVGSYLEMSVSPI</sequence>
<evidence type="ECO:0000313" key="2">
    <source>
        <dbReference type="Proteomes" id="UP000193498"/>
    </source>
</evidence>
<reference evidence="1 2" key="1">
    <citation type="submission" date="2016-07" db="EMBL/GenBank/DDBJ databases">
        <title>Pervasive Adenine N6-methylation of Active Genes in Fungi.</title>
        <authorList>
            <consortium name="DOE Joint Genome Institute"/>
            <person name="Mondo S.J."/>
            <person name="Dannebaum R.O."/>
            <person name="Kuo R.C."/>
            <person name="Labutti K."/>
            <person name="Haridas S."/>
            <person name="Kuo A."/>
            <person name="Salamov A."/>
            <person name="Ahrendt S.R."/>
            <person name="Lipzen A."/>
            <person name="Sullivan W."/>
            <person name="Andreopoulos W.B."/>
            <person name="Clum A."/>
            <person name="Lindquist E."/>
            <person name="Daum C."/>
            <person name="Ramamoorthy G.K."/>
            <person name="Gryganskyi A."/>
            <person name="Culley D."/>
            <person name="Magnuson J.K."/>
            <person name="James T.Y."/>
            <person name="O'Malley M.A."/>
            <person name="Stajich J.E."/>
            <person name="Spatafora J.W."/>
            <person name="Visel A."/>
            <person name="Grigoriev I.V."/>
        </authorList>
    </citation>
    <scope>NUCLEOTIDE SEQUENCE [LARGE SCALE GENOMIC DNA]</scope>
    <source>
        <strain evidence="1 2">CBS 931.73</strain>
    </source>
</reference>
<dbReference type="Proteomes" id="UP000193498">
    <property type="component" value="Unassembled WGS sequence"/>
</dbReference>
<dbReference type="AlphaFoldDB" id="A0A1Y1WSS6"/>
<gene>
    <name evidence="1" type="ORF">K493DRAFT_363673</name>
</gene>
<dbReference type="EMBL" id="MCFE01000932">
    <property type="protein sequence ID" value="ORX76583.1"/>
    <property type="molecule type" value="Genomic_DNA"/>
</dbReference>
<name>A0A1Y1WSS6_9FUNG</name>